<feature type="region of interest" description="Disordered" evidence="1">
    <location>
        <begin position="122"/>
        <end position="170"/>
    </location>
</feature>
<feature type="region of interest" description="Disordered" evidence="1">
    <location>
        <begin position="488"/>
        <end position="575"/>
    </location>
</feature>
<proteinExistence type="predicted"/>
<protein>
    <submittedName>
        <fullName evidence="2">Uncharacterized protein</fullName>
    </submittedName>
</protein>
<sequence length="575" mass="63433">YLESAKCNDAARNFLEKSPHLSECLAVFKEGRGFNTKPGGYSLQDILDEYCEIRSLVSERIQRLPENSAEKLRQSGSLIGQLRYLIDATRSGQTLLVSITVPPQGASPQGSNSCVTSILSGRTKSRIHSTSDRGKRNIVRTAQESKQQQHTKDSDDKQPSTSRRPRRRWEDNIKMDLREVGYDDRDWINLAQDRDRGGLILDMQIHCIQNCFFDIAGSMLLVEATPLESLPGMSGTLDTQSTQTVQENGNSEDCEREKRSSNDDQTAESDLCEHPDAPCENASKVCPCSSSQCKKCSDRDRTSKYQNTSYSRTNSSSTVDVHNSSLCEDGPIFTSSPKRKSLNSSKRKCANPTPVKGVTPVKNLSPSKVRRSHSDDNDSSESLDFSVLTRALLDNKELHEKIAENINRVIRNTGPGEGLENVENNASTTAAVEPSSTEVSPIIAGSSAPASASDMMLHELNHAIKTIVDETQQDPVFERFLEEIIGPLDDEMTPSPAENQSEGDDAVPDLAPPPKQTKGSLHTHHKKVVASQHPHEEQNLESSDVPLKQRLRSARQRKVDVPSSSSSGRTSFLCN</sequence>
<feature type="compositionally biased region" description="Low complexity" evidence="1">
    <location>
        <begin position="307"/>
        <end position="318"/>
    </location>
</feature>
<evidence type="ECO:0000313" key="3">
    <source>
        <dbReference type="Proteomes" id="UP001148838"/>
    </source>
</evidence>
<feature type="compositionally biased region" description="Polar residues" evidence="1">
    <location>
        <begin position="236"/>
        <end position="251"/>
    </location>
</feature>
<keyword evidence="3" id="KW-1185">Reference proteome</keyword>
<feature type="non-terminal residue" evidence="2">
    <location>
        <position position="1"/>
    </location>
</feature>
<dbReference type="EMBL" id="JAJSOF020000011">
    <property type="protein sequence ID" value="KAJ4444188.1"/>
    <property type="molecule type" value="Genomic_DNA"/>
</dbReference>
<evidence type="ECO:0000256" key="1">
    <source>
        <dbReference type="SAM" id="MobiDB-lite"/>
    </source>
</evidence>
<accession>A0ABQ8TD74</accession>
<feature type="compositionally biased region" description="Polar residues" evidence="1">
    <location>
        <begin position="562"/>
        <end position="575"/>
    </location>
</feature>
<feature type="region of interest" description="Disordered" evidence="1">
    <location>
        <begin position="304"/>
        <end position="382"/>
    </location>
</feature>
<feature type="compositionally biased region" description="Basic residues" evidence="1">
    <location>
        <begin position="337"/>
        <end position="349"/>
    </location>
</feature>
<feature type="compositionally biased region" description="Basic and acidic residues" evidence="1">
    <location>
        <begin position="253"/>
        <end position="262"/>
    </location>
</feature>
<dbReference type="Proteomes" id="UP001148838">
    <property type="component" value="Unassembled WGS sequence"/>
</dbReference>
<name>A0ABQ8TD74_PERAM</name>
<feature type="region of interest" description="Disordered" evidence="1">
    <location>
        <begin position="232"/>
        <end position="272"/>
    </location>
</feature>
<organism evidence="2 3">
    <name type="scientific">Periplaneta americana</name>
    <name type="common">American cockroach</name>
    <name type="synonym">Blatta americana</name>
    <dbReference type="NCBI Taxonomy" id="6978"/>
    <lineage>
        <taxon>Eukaryota</taxon>
        <taxon>Metazoa</taxon>
        <taxon>Ecdysozoa</taxon>
        <taxon>Arthropoda</taxon>
        <taxon>Hexapoda</taxon>
        <taxon>Insecta</taxon>
        <taxon>Pterygota</taxon>
        <taxon>Neoptera</taxon>
        <taxon>Polyneoptera</taxon>
        <taxon>Dictyoptera</taxon>
        <taxon>Blattodea</taxon>
        <taxon>Blattoidea</taxon>
        <taxon>Blattidae</taxon>
        <taxon>Blattinae</taxon>
        <taxon>Periplaneta</taxon>
    </lineage>
</organism>
<gene>
    <name evidence="2" type="ORF">ANN_05978</name>
</gene>
<comment type="caution">
    <text evidence="2">The sequence shown here is derived from an EMBL/GenBank/DDBJ whole genome shotgun (WGS) entry which is preliminary data.</text>
</comment>
<evidence type="ECO:0000313" key="2">
    <source>
        <dbReference type="EMBL" id="KAJ4444188.1"/>
    </source>
</evidence>
<reference evidence="2 3" key="1">
    <citation type="journal article" date="2022" name="Allergy">
        <title>Genome assembly and annotation of Periplaneta americana reveal a comprehensive cockroach allergen profile.</title>
        <authorList>
            <person name="Wang L."/>
            <person name="Xiong Q."/>
            <person name="Saelim N."/>
            <person name="Wang L."/>
            <person name="Nong W."/>
            <person name="Wan A.T."/>
            <person name="Shi M."/>
            <person name="Liu X."/>
            <person name="Cao Q."/>
            <person name="Hui J.H.L."/>
            <person name="Sookrung N."/>
            <person name="Leung T.F."/>
            <person name="Tungtrongchitr A."/>
            <person name="Tsui S.K.W."/>
        </authorList>
    </citation>
    <scope>NUCLEOTIDE SEQUENCE [LARGE SCALE GENOMIC DNA]</scope>
    <source>
        <strain evidence="2">PWHHKU_190912</strain>
    </source>
</reference>